<comment type="catalytic activity">
    <reaction evidence="1">
        <text>ATP + protein L-histidine = ADP + protein N-phospho-L-histidine.</text>
        <dbReference type="EC" id="2.7.13.3"/>
    </reaction>
</comment>
<dbReference type="SMART" id="SM00304">
    <property type="entry name" value="HAMP"/>
    <property type="match status" value="1"/>
</dbReference>
<dbReference type="AlphaFoldDB" id="A0A2T2WEW3"/>
<dbReference type="GO" id="GO:0005886">
    <property type="term" value="C:plasma membrane"/>
    <property type="evidence" value="ECO:0007669"/>
    <property type="project" value="TreeGrafter"/>
</dbReference>
<dbReference type="PROSITE" id="PS50109">
    <property type="entry name" value="HIS_KIN"/>
    <property type="match status" value="1"/>
</dbReference>
<evidence type="ECO:0000313" key="15">
    <source>
        <dbReference type="Proteomes" id="UP000241848"/>
    </source>
</evidence>
<keyword evidence="9" id="KW-0902">Two-component regulatory system</keyword>
<dbReference type="PROSITE" id="PS50885">
    <property type="entry name" value="HAMP"/>
    <property type="match status" value="1"/>
</dbReference>
<keyword evidence="8 11" id="KW-1133">Transmembrane helix</keyword>
<evidence type="ECO:0000256" key="4">
    <source>
        <dbReference type="ARBA" id="ARBA00022553"/>
    </source>
</evidence>
<dbReference type="SUPFAM" id="SSF55874">
    <property type="entry name" value="ATPase domain of HSP90 chaperone/DNA topoisomerase II/histidine kinase"/>
    <property type="match status" value="1"/>
</dbReference>
<dbReference type="GO" id="GO:0000155">
    <property type="term" value="F:phosphorelay sensor kinase activity"/>
    <property type="evidence" value="ECO:0007669"/>
    <property type="project" value="InterPro"/>
</dbReference>
<evidence type="ECO:0000256" key="11">
    <source>
        <dbReference type="SAM" id="Phobius"/>
    </source>
</evidence>
<feature type="domain" description="Histidine kinase" evidence="12">
    <location>
        <begin position="245"/>
        <end position="459"/>
    </location>
</feature>
<keyword evidence="7 14" id="KW-0418">Kinase</keyword>
<feature type="domain" description="HAMP" evidence="13">
    <location>
        <begin position="177"/>
        <end position="230"/>
    </location>
</feature>
<dbReference type="CDD" id="cd06225">
    <property type="entry name" value="HAMP"/>
    <property type="match status" value="1"/>
</dbReference>
<sequence>MRRRTLVNQLIGRQVALLAILLFVVGVSQYLILRAVLFASTAKTLGNEIAVLTPVVHHTLANRGIAGFQHIADIMVARLRSPGVEVVITNALGQVIAASTNLHAKLPPLYNSPYFIWNQRLVVNRVIGNVYYPSGYVWLLSSTRPIHSILSRDAVLYVFLAVLSLVVAGWLGSLSVRQTLHPLEQIRQMTQRIASGEFGHATRIDNAPAELQDLGESIDRMSESIQALFSQEKALSEQMRRFVADASHELRTPLTAITGFLDLMSHGELTPDEQERGLRAIQAQGRRMGRLVNQLLMLSRMDSAPESHLTLQPIRLDRWLNDLSPEIYNLVDPRPVTMMVAPVTARVDPDRLTQVVTNLLENIRSYTPDDTAVRITVGMAHGSVVMQIEDNGPGIPPDDLPYVFERFYRGDRARTSQSGGSGLGLSIAQSLIEAHHGTIRAEAVVPHGVRFIITLPALG</sequence>
<organism evidence="14 15">
    <name type="scientific">Sulfobacillus acidophilus</name>
    <dbReference type="NCBI Taxonomy" id="53633"/>
    <lineage>
        <taxon>Bacteria</taxon>
        <taxon>Bacillati</taxon>
        <taxon>Bacillota</taxon>
        <taxon>Clostridia</taxon>
        <taxon>Eubacteriales</taxon>
        <taxon>Clostridiales Family XVII. Incertae Sedis</taxon>
        <taxon>Sulfobacillus</taxon>
    </lineage>
</organism>
<dbReference type="SMART" id="SM00387">
    <property type="entry name" value="HATPase_c"/>
    <property type="match status" value="1"/>
</dbReference>
<dbReference type="InterPro" id="IPR003660">
    <property type="entry name" value="HAMP_dom"/>
</dbReference>
<dbReference type="Pfam" id="PF02518">
    <property type="entry name" value="HATPase_c"/>
    <property type="match status" value="1"/>
</dbReference>
<comment type="subcellular location">
    <subcellularLocation>
        <location evidence="2">Membrane</location>
    </subcellularLocation>
</comment>
<keyword evidence="4" id="KW-0597">Phosphoprotein</keyword>
<dbReference type="SUPFAM" id="SSF47384">
    <property type="entry name" value="Homodimeric domain of signal transducing histidine kinase"/>
    <property type="match status" value="1"/>
</dbReference>
<evidence type="ECO:0000256" key="3">
    <source>
        <dbReference type="ARBA" id="ARBA00012438"/>
    </source>
</evidence>
<dbReference type="InterPro" id="IPR003594">
    <property type="entry name" value="HATPase_dom"/>
</dbReference>
<name>A0A2T2WEW3_9FIRM</name>
<dbReference type="Gene3D" id="6.10.340.10">
    <property type="match status" value="1"/>
</dbReference>
<evidence type="ECO:0000259" key="13">
    <source>
        <dbReference type="PROSITE" id="PS50885"/>
    </source>
</evidence>
<evidence type="ECO:0000256" key="9">
    <source>
        <dbReference type="ARBA" id="ARBA00023012"/>
    </source>
</evidence>
<dbReference type="PRINTS" id="PR00344">
    <property type="entry name" value="BCTRLSENSOR"/>
</dbReference>
<dbReference type="Gene3D" id="1.10.287.130">
    <property type="match status" value="1"/>
</dbReference>
<evidence type="ECO:0000259" key="12">
    <source>
        <dbReference type="PROSITE" id="PS50109"/>
    </source>
</evidence>
<dbReference type="PANTHER" id="PTHR45436:SF5">
    <property type="entry name" value="SENSOR HISTIDINE KINASE TRCS"/>
    <property type="match status" value="1"/>
</dbReference>
<keyword evidence="5" id="KW-0808">Transferase</keyword>
<dbReference type="Pfam" id="PF00672">
    <property type="entry name" value="HAMP"/>
    <property type="match status" value="1"/>
</dbReference>
<dbReference type="InterPro" id="IPR003661">
    <property type="entry name" value="HisK_dim/P_dom"/>
</dbReference>
<comment type="caution">
    <text evidence="14">The sequence shown here is derived from an EMBL/GenBank/DDBJ whole genome shotgun (WGS) entry which is preliminary data.</text>
</comment>
<evidence type="ECO:0000313" key="14">
    <source>
        <dbReference type="EMBL" id="PSR20776.1"/>
    </source>
</evidence>
<dbReference type="FunFam" id="1.10.287.130:FF:000001">
    <property type="entry name" value="Two-component sensor histidine kinase"/>
    <property type="match status" value="1"/>
</dbReference>
<dbReference type="InterPro" id="IPR004358">
    <property type="entry name" value="Sig_transdc_His_kin-like_C"/>
</dbReference>
<dbReference type="InterPro" id="IPR036097">
    <property type="entry name" value="HisK_dim/P_sf"/>
</dbReference>
<dbReference type="InterPro" id="IPR005467">
    <property type="entry name" value="His_kinase_dom"/>
</dbReference>
<accession>A0A2T2WEW3</accession>
<gene>
    <name evidence="14" type="ORF">C7B45_13480</name>
</gene>
<dbReference type="PANTHER" id="PTHR45436">
    <property type="entry name" value="SENSOR HISTIDINE KINASE YKOH"/>
    <property type="match status" value="1"/>
</dbReference>
<dbReference type="EMBL" id="PXYV01000051">
    <property type="protein sequence ID" value="PSR20776.1"/>
    <property type="molecule type" value="Genomic_DNA"/>
</dbReference>
<dbReference type="Pfam" id="PF00512">
    <property type="entry name" value="HisKA"/>
    <property type="match status" value="1"/>
</dbReference>
<keyword evidence="6 11" id="KW-0812">Transmembrane</keyword>
<evidence type="ECO:0000256" key="5">
    <source>
        <dbReference type="ARBA" id="ARBA00022679"/>
    </source>
</evidence>
<feature type="transmembrane region" description="Helical" evidence="11">
    <location>
        <begin position="154"/>
        <end position="172"/>
    </location>
</feature>
<proteinExistence type="predicted"/>
<dbReference type="Proteomes" id="UP000241848">
    <property type="component" value="Unassembled WGS sequence"/>
</dbReference>
<dbReference type="CDD" id="cd00082">
    <property type="entry name" value="HisKA"/>
    <property type="match status" value="1"/>
</dbReference>
<dbReference type="InterPro" id="IPR036890">
    <property type="entry name" value="HATPase_C_sf"/>
</dbReference>
<evidence type="ECO:0000256" key="8">
    <source>
        <dbReference type="ARBA" id="ARBA00022989"/>
    </source>
</evidence>
<dbReference type="FunFam" id="3.30.565.10:FF:000006">
    <property type="entry name" value="Sensor histidine kinase WalK"/>
    <property type="match status" value="1"/>
</dbReference>
<evidence type="ECO:0000256" key="7">
    <source>
        <dbReference type="ARBA" id="ARBA00022777"/>
    </source>
</evidence>
<dbReference type="CDD" id="cd00075">
    <property type="entry name" value="HATPase"/>
    <property type="match status" value="1"/>
</dbReference>
<dbReference type="Gene3D" id="3.30.565.10">
    <property type="entry name" value="Histidine kinase-like ATPase, C-terminal domain"/>
    <property type="match status" value="1"/>
</dbReference>
<keyword evidence="10 11" id="KW-0472">Membrane</keyword>
<dbReference type="InterPro" id="IPR050428">
    <property type="entry name" value="TCS_sensor_his_kinase"/>
</dbReference>
<protein>
    <recommendedName>
        <fullName evidence="3">histidine kinase</fullName>
        <ecNumber evidence="3">2.7.13.3</ecNumber>
    </recommendedName>
</protein>
<dbReference type="EC" id="2.7.13.3" evidence="3"/>
<evidence type="ECO:0000256" key="2">
    <source>
        <dbReference type="ARBA" id="ARBA00004370"/>
    </source>
</evidence>
<evidence type="ECO:0000256" key="1">
    <source>
        <dbReference type="ARBA" id="ARBA00000085"/>
    </source>
</evidence>
<evidence type="ECO:0000256" key="6">
    <source>
        <dbReference type="ARBA" id="ARBA00022692"/>
    </source>
</evidence>
<feature type="transmembrane region" description="Helical" evidence="11">
    <location>
        <begin position="15"/>
        <end position="33"/>
    </location>
</feature>
<evidence type="ECO:0000256" key="10">
    <source>
        <dbReference type="ARBA" id="ARBA00023136"/>
    </source>
</evidence>
<reference evidence="14 15" key="1">
    <citation type="journal article" date="2014" name="BMC Genomics">
        <title>Comparison of environmental and isolate Sulfobacillus genomes reveals diverse carbon, sulfur, nitrogen, and hydrogen metabolisms.</title>
        <authorList>
            <person name="Justice N.B."/>
            <person name="Norman A."/>
            <person name="Brown C.T."/>
            <person name="Singh A."/>
            <person name="Thomas B.C."/>
            <person name="Banfield J.F."/>
        </authorList>
    </citation>
    <scope>NUCLEOTIDE SEQUENCE [LARGE SCALE GENOMIC DNA]</scope>
    <source>
        <strain evidence="14">AMDSBA3</strain>
    </source>
</reference>
<dbReference type="SUPFAM" id="SSF158472">
    <property type="entry name" value="HAMP domain-like"/>
    <property type="match status" value="1"/>
</dbReference>
<dbReference type="SMART" id="SM00388">
    <property type="entry name" value="HisKA"/>
    <property type="match status" value="1"/>
</dbReference>